<dbReference type="PANTHER" id="PTHR45339:SF1">
    <property type="entry name" value="HYBRID SIGNAL TRANSDUCTION HISTIDINE KINASE J"/>
    <property type="match status" value="1"/>
</dbReference>
<dbReference type="InterPro" id="IPR008207">
    <property type="entry name" value="Sig_transdc_His_kin_Hpt_dom"/>
</dbReference>
<evidence type="ECO:0000313" key="13">
    <source>
        <dbReference type="Proteomes" id="UP000215244"/>
    </source>
</evidence>
<dbReference type="PROSITE" id="PS50109">
    <property type="entry name" value="HIS_KIN"/>
    <property type="match status" value="1"/>
</dbReference>
<dbReference type="InterPro" id="IPR036890">
    <property type="entry name" value="HATPase_C_sf"/>
</dbReference>
<comment type="subcellular location">
    <subcellularLocation>
        <location evidence="2">Cell membrane</location>
        <topology evidence="2">Multi-pass membrane protein</topology>
    </subcellularLocation>
</comment>
<evidence type="ECO:0000256" key="2">
    <source>
        <dbReference type="ARBA" id="ARBA00004651"/>
    </source>
</evidence>
<dbReference type="SMART" id="SM00387">
    <property type="entry name" value="HATPase_c"/>
    <property type="match status" value="1"/>
</dbReference>
<comment type="catalytic activity">
    <reaction evidence="1">
        <text>ATP + protein L-histidine = ADP + protein N-phospho-L-histidine.</text>
        <dbReference type="EC" id="2.7.13.3"/>
    </reaction>
</comment>
<dbReference type="Gene3D" id="3.30.565.10">
    <property type="entry name" value="Histidine kinase-like ATPase, C-terminal domain"/>
    <property type="match status" value="1"/>
</dbReference>
<evidence type="ECO:0000256" key="9">
    <source>
        <dbReference type="ARBA" id="ARBA00022989"/>
    </source>
</evidence>
<dbReference type="Gene3D" id="1.10.287.130">
    <property type="match status" value="1"/>
</dbReference>
<dbReference type="GO" id="GO:0005524">
    <property type="term" value="F:ATP binding"/>
    <property type="evidence" value="ECO:0007669"/>
    <property type="project" value="UniProtKB-KW"/>
</dbReference>
<dbReference type="PANTHER" id="PTHR45339">
    <property type="entry name" value="HYBRID SIGNAL TRANSDUCTION HISTIDINE KINASE J"/>
    <property type="match status" value="1"/>
</dbReference>
<dbReference type="PROSITE" id="PS50110">
    <property type="entry name" value="RESPONSE_REGULATORY"/>
    <property type="match status" value="1"/>
</dbReference>
<dbReference type="PRINTS" id="PR00344">
    <property type="entry name" value="BCTRLSENSOR"/>
</dbReference>
<keyword evidence="4" id="KW-1003">Cell membrane</keyword>
<dbReference type="InterPro" id="IPR003661">
    <property type="entry name" value="HisK_dim/P_dom"/>
</dbReference>
<name>A0A223VBH1_9FLAO</name>
<dbReference type="Proteomes" id="UP000215244">
    <property type="component" value="Chromosome"/>
</dbReference>
<dbReference type="EMBL" id="CP022957">
    <property type="protein sequence ID" value="ASV32189.1"/>
    <property type="molecule type" value="Genomic_DNA"/>
</dbReference>
<dbReference type="EC" id="2.7.13.3" evidence="3"/>
<dbReference type="FunFam" id="3.30.565.10:FF:000010">
    <property type="entry name" value="Sensor histidine kinase RcsC"/>
    <property type="match status" value="1"/>
</dbReference>
<dbReference type="GO" id="GO:0000155">
    <property type="term" value="F:phosphorelay sensor kinase activity"/>
    <property type="evidence" value="ECO:0007669"/>
    <property type="project" value="InterPro"/>
</dbReference>
<proteinExistence type="predicted"/>
<evidence type="ECO:0000256" key="3">
    <source>
        <dbReference type="ARBA" id="ARBA00012438"/>
    </source>
</evidence>
<dbReference type="SUPFAM" id="SSF47226">
    <property type="entry name" value="Histidine-containing phosphotransfer domain, HPT domain"/>
    <property type="match status" value="1"/>
</dbReference>
<keyword evidence="6" id="KW-0812">Transmembrane</keyword>
<dbReference type="Gene3D" id="3.40.50.2300">
    <property type="match status" value="1"/>
</dbReference>
<dbReference type="InterPro" id="IPR005467">
    <property type="entry name" value="His_kinase_dom"/>
</dbReference>
<dbReference type="SUPFAM" id="SSF47384">
    <property type="entry name" value="Homodimeric domain of signal transducing histidine kinase"/>
    <property type="match status" value="1"/>
</dbReference>
<evidence type="ECO:0000313" key="12">
    <source>
        <dbReference type="EMBL" id="ASV32189.1"/>
    </source>
</evidence>
<dbReference type="InterPro" id="IPR004358">
    <property type="entry name" value="Sig_transdc_His_kin-like_C"/>
</dbReference>
<keyword evidence="7" id="KW-0547">Nucleotide-binding</keyword>
<evidence type="ECO:0000256" key="5">
    <source>
        <dbReference type="ARBA" id="ARBA00022553"/>
    </source>
</evidence>
<sequence>MNGVKTENLQNQLKHLESTLSSFSFESLNATEAITLKSSFKAFKGLMEAKIYNPEMPLDMDATHKVSNEVKEEGNVLSKETSFIAHISHEIRTPLNGIIGFTNLLREDNLNESQTKKVNAIHIASQNLLEIINEVLEYSKLSSGIEDFIEIDFNLSGLINDVVFLCQTLLVDRKIDLQLKIDKRIPATLIGDPSKLSQILLNLLGNSIKFVEKGFIRLEIFLKDVSQDQHIIEFIVKDSGIGISEEQLKGIFQCFKQVDPYTSSKYGGTGLGLCIVKKLVEKQGGEISAESELGSGSTFTFTIPYKKGVSRNIPKQTLGTINILKGKELLNGTKILVFEDNHMNQHLIKEQLQKWGCKIYVTSDADKGMGILKTQTVDLILMDLRMPGLNGFQISRLIREDRQIGEIPIIAVSADFTAQDEENCIASGINDFLLKPYTLDELLKKLLKAKKQTPLSMDSKVLLGTEIITGKPNAILDLESVLEDCCGEVDVLEELIRLFKQNVYEFIGSVKINLKQGTFHEIGFAAHKLKAGLKMLKLEKLASLMVNMQQSGEAGEELKLRSMFQDFLTQYPKYEREIDKAFAKIKNEKGK</sequence>
<evidence type="ECO:0000256" key="10">
    <source>
        <dbReference type="ARBA" id="ARBA00023012"/>
    </source>
</evidence>
<dbReference type="InterPro" id="IPR011006">
    <property type="entry name" value="CheY-like_superfamily"/>
</dbReference>
<dbReference type="SMART" id="SM00388">
    <property type="entry name" value="HisKA"/>
    <property type="match status" value="1"/>
</dbReference>
<keyword evidence="11" id="KW-0472">Membrane</keyword>
<dbReference type="InterPro" id="IPR036097">
    <property type="entry name" value="HisK_dim/P_sf"/>
</dbReference>
<evidence type="ECO:0000256" key="7">
    <source>
        <dbReference type="ARBA" id="ARBA00022741"/>
    </source>
</evidence>
<evidence type="ECO:0000256" key="8">
    <source>
        <dbReference type="ARBA" id="ARBA00022840"/>
    </source>
</evidence>
<dbReference type="AlphaFoldDB" id="A0A223VBH1"/>
<gene>
    <name evidence="12" type="ORF">CJ263_19255</name>
</gene>
<accession>A0A223VBH1</accession>
<dbReference type="CDD" id="cd00082">
    <property type="entry name" value="HisKA"/>
    <property type="match status" value="1"/>
</dbReference>
<keyword evidence="13" id="KW-1185">Reference proteome</keyword>
<dbReference type="InterPro" id="IPR036641">
    <property type="entry name" value="HPT_dom_sf"/>
</dbReference>
<dbReference type="SUPFAM" id="SSF55874">
    <property type="entry name" value="ATPase domain of HSP90 chaperone/DNA topoisomerase II/histidine kinase"/>
    <property type="match status" value="1"/>
</dbReference>
<organism evidence="12 13">
    <name type="scientific">Maribacter cobaltidurans</name>
    <dbReference type="NCBI Taxonomy" id="1178778"/>
    <lineage>
        <taxon>Bacteria</taxon>
        <taxon>Pseudomonadati</taxon>
        <taxon>Bacteroidota</taxon>
        <taxon>Flavobacteriia</taxon>
        <taxon>Flavobacteriales</taxon>
        <taxon>Flavobacteriaceae</taxon>
        <taxon>Maribacter</taxon>
    </lineage>
</organism>
<keyword evidence="9" id="KW-1133">Transmembrane helix</keyword>
<dbReference type="GO" id="GO:0005886">
    <property type="term" value="C:plasma membrane"/>
    <property type="evidence" value="ECO:0007669"/>
    <property type="project" value="UniProtKB-SubCell"/>
</dbReference>
<reference evidence="12 13" key="1">
    <citation type="submission" date="2017-08" db="EMBL/GenBank/DDBJ databases">
        <title>The complete genome sequence of Maribacter sp. B1, isolated from deep-sea sediment.</title>
        <authorList>
            <person name="Wu Y.-H."/>
            <person name="Cheng H."/>
            <person name="Xu X.-W."/>
        </authorList>
    </citation>
    <scope>NUCLEOTIDE SEQUENCE [LARGE SCALE GENOMIC DNA]</scope>
    <source>
        <strain evidence="12 13">B1</strain>
    </source>
</reference>
<dbReference type="Pfam" id="PF00072">
    <property type="entry name" value="Response_reg"/>
    <property type="match status" value="1"/>
</dbReference>
<dbReference type="Pfam" id="PF00512">
    <property type="entry name" value="HisKA"/>
    <property type="match status" value="1"/>
</dbReference>
<dbReference type="SUPFAM" id="SSF52172">
    <property type="entry name" value="CheY-like"/>
    <property type="match status" value="1"/>
</dbReference>
<dbReference type="SMART" id="SM00448">
    <property type="entry name" value="REC"/>
    <property type="match status" value="1"/>
</dbReference>
<evidence type="ECO:0000256" key="4">
    <source>
        <dbReference type="ARBA" id="ARBA00022475"/>
    </source>
</evidence>
<keyword evidence="8" id="KW-0067">ATP-binding</keyword>
<dbReference type="RefSeq" id="WP_094998762.1">
    <property type="nucleotide sequence ID" value="NZ_BMJL01000008.1"/>
</dbReference>
<dbReference type="OrthoDB" id="1046984at2"/>
<dbReference type="InterPro" id="IPR001789">
    <property type="entry name" value="Sig_transdc_resp-reg_receiver"/>
</dbReference>
<dbReference type="PROSITE" id="PS50894">
    <property type="entry name" value="HPT"/>
    <property type="match status" value="1"/>
</dbReference>
<dbReference type="CDD" id="cd17546">
    <property type="entry name" value="REC_hyHK_CKI1_RcsC-like"/>
    <property type="match status" value="1"/>
</dbReference>
<keyword evidence="10" id="KW-0902">Two-component regulatory system</keyword>
<dbReference type="InterPro" id="IPR003594">
    <property type="entry name" value="HATPase_dom"/>
</dbReference>
<keyword evidence="5" id="KW-0597">Phosphoprotein</keyword>
<dbReference type="Pfam" id="PF02518">
    <property type="entry name" value="HATPase_c"/>
    <property type="match status" value="1"/>
</dbReference>
<dbReference type="CDD" id="cd16922">
    <property type="entry name" value="HATPase_EvgS-ArcB-TorS-like"/>
    <property type="match status" value="1"/>
</dbReference>
<evidence type="ECO:0000256" key="6">
    <source>
        <dbReference type="ARBA" id="ARBA00022692"/>
    </source>
</evidence>
<protein>
    <recommendedName>
        <fullName evidence="3">histidine kinase</fullName>
        <ecNumber evidence="3">2.7.13.3</ecNumber>
    </recommendedName>
</protein>
<evidence type="ECO:0000256" key="11">
    <source>
        <dbReference type="ARBA" id="ARBA00023136"/>
    </source>
</evidence>
<dbReference type="KEGG" id="marb:CJ263_19255"/>
<evidence type="ECO:0000256" key="1">
    <source>
        <dbReference type="ARBA" id="ARBA00000085"/>
    </source>
</evidence>
<dbReference type="Gene3D" id="1.20.120.160">
    <property type="entry name" value="HPT domain"/>
    <property type="match status" value="1"/>
</dbReference>